<evidence type="ECO:0000313" key="2">
    <source>
        <dbReference type="Proteomes" id="UP000247075"/>
    </source>
</evidence>
<proteinExistence type="predicted"/>
<gene>
    <name evidence="1" type="primary">46</name>
    <name evidence="1" type="ORF">SEA_FLOWERPOWER_46</name>
</gene>
<dbReference type="EMBL" id="MH155868">
    <property type="protein sequence ID" value="AWN05127.1"/>
    <property type="molecule type" value="Genomic_DNA"/>
</dbReference>
<protein>
    <submittedName>
        <fullName evidence="1">Uncharacterized protein</fullName>
    </submittedName>
</protein>
<dbReference type="KEGG" id="vg:55608309"/>
<dbReference type="Proteomes" id="UP000247075">
    <property type="component" value="Segment"/>
</dbReference>
<dbReference type="GeneID" id="55608309"/>
<keyword evidence="2" id="KW-1185">Reference proteome</keyword>
<sequence length="103" mass="10730">MDANAIITILTGVAGVGGGYVGGKRLGHSQASQLSVNTVELLQVAVEELRTQAALKDNTIADLQARVEVLESLVTQRAAVEEVHVEVQGVRSVVDRIAAKVGA</sequence>
<accession>A0A2U8UN38</accession>
<dbReference type="RefSeq" id="YP_009838082.1">
    <property type="nucleotide sequence ID" value="NC_048706.1"/>
</dbReference>
<reference evidence="1 2" key="1">
    <citation type="submission" date="2018-04" db="EMBL/GenBank/DDBJ databases">
        <authorList>
            <person name="Richter O.R."/>
            <person name="Sprando J."/>
            <person name="Abi J.R."/>
            <person name="Abidin Z.U."/>
            <person name="Aboumatar N."/>
            <person name="Aguilar F.A."/>
            <person name="Ahmed M."/>
            <person name="Aklilu M."/>
            <person name="Ali S.Z."/>
            <person name="Araia S."/>
            <person name="Asbury H."/>
            <person name="Atkinson A.N."/>
            <person name="Azam A.M."/>
            <person name="Bell J.L."/>
            <person name="Bhagat S."/>
            <person name="Bhatti J.A."/>
            <person name="Bhavsar J."/>
            <person name="Blocker D."/>
            <person name="Bonhomme B."/>
            <person name="Buker C.Y."/>
            <person name="Burnett T.D."/>
            <person name="Campbell R.L."/>
            <person name="Campbell S.M."/>
            <person name="Carinugan C.L."/>
            <person name="Chan P.R."/>
            <person name="Chen S."/>
            <person name="Dahne M."/>
            <person name="Dang V.Q."/>
            <person name="Ding J.R."/>
            <person name="Dunn G.L."/>
            <person name="Flores O.S."/>
            <person name="Frank D.N."/>
            <person name="Gonzalez N."/>
            <person name="Goryunova E."/>
            <person name="Hoang T."/>
            <person name="Hollenhorst D."/>
            <person name="Hora A.B."/>
            <person name="Hutchison A.S."/>
            <person name="Huynh A."/>
            <person name="Jani A."/>
            <person name="Jawed T."/>
            <person name="Jeffries M.J."/>
            <person name="Jian G.M."/>
            <person name="Joshi C."/>
            <person name="Kallab S."/>
            <person name="Kang L."/>
            <person name="Khan A."/>
            <person name="Klontz C.M."/>
            <person name="Koert M."/>
            <person name="Lagasca A."/>
            <person name="Lakhani A."/>
            <person name="Larsen A."/>
            <person name="Le A."/>
            <person name="Lee D.Y."/>
            <person name="Lembirik S."/>
            <person name="Lenus S."/>
            <person name="Lesniewski A.M."/>
            <person name="Lu W."/>
            <person name="Mamarakhimova Z."/>
            <person name="Mason S."/>
            <person name="Mathew L.K."/>
            <person name="Mattson C.L."/>
            <person name="Mian U.H."/>
            <person name="Morcos G.S."/>
            <person name="Muhler C.W."/>
            <person name="Naeem N.-U.-A."/>
            <person name="Namagiri S."/>
            <person name="Nassehi T."/>
            <person name="Nazarian M."/>
            <person name="Neal R.A."/>
            <person name="Negash K."/>
            <person name="Ngaleu B.J."/>
            <person name="Nguyen B.T."/>
            <person name="Nguyen K.V."/>
            <person name="Odili J.C."/>
            <person name="Ogletree A."/>
            <person name="Okojie E."/>
            <person name="Olajide T.E."/>
            <person name="Onwukwe C.S."/>
            <person name="Ozako O."/>
            <person name="Pakala M."/>
            <person name="Patel P."/>
            <person name="Patel H.J."/>
            <person name="Patel R."/>
            <person name="Paudel H."/>
            <person name="Pikounis A.J."/>
            <person name="Qazi M.A."/>
            <person name="Quiroz J.N."/>
            <person name="Ramachandran P.N."/>
            <person name="Rashford R.L."/>
            <person name="Rivera J."/>
            <person name="Romero F.D."/>
            <person name="Saba P.A."/>
            <person name="Sabu R.L."/>
            <person name="Saeed O.S."/>
            <person name="Saraf S."/>
            <person name="Scarano A.L."/>
            <person name="Sciandra C."/>
            <person name="Shakarov P."/>
            <person name="Sharma A."/>
            <person name="Singh K."/>
            <person name="Singh S."/>
            <person name="Spindler S.E."/>
            <person name="Szymanik K.H."/>
            <person name="Tahir M."/>
            <person name="Tchuinte L.U."/>
            <person name="Thakkar V."/>
            <person name="Tombo Z.B."/>
            <person name="Touma A."/>
            <person name="Tran J.N."/>
            <person name="Tran N."/>
            <person name="Truong D.H."/>
            <person name="Turner M.D."/>
            <person name="Vidmar M."/>
            <person name="Vuong K."/>
            <person name="Wilson B."/>
            <person name="Xie C.L."/>
            <person name="Yasinova A.G."/>
            <person name="Yu A.M."/>
            <person name="Zolnerowich N."/>
            <person name="Cortez R."/>
            <person name="Greis H.L."/>
            <person name="Lee M."/>
            <person name="Mantzavinos A."/>
            <person name="Mohamed I.R."/>
            <person name="Patel P."/>
            <person name="Puglisi K.M."/>
            <person name="Bhattacharya M."/>
            <person name="Correa-Mendez M."/>
            <person name="Fabian M."/>
            <person name="Reger N."/>
            <person name="Tran K."/>
            <person name="Erill I."/>
            <person name="Caruso S.M."/>
            <person name="Garlena R.A."/>
            <person name="Russell D.A."/>
            <person name="Pope W.H."/>
            <person name="Jacobs-Sera D."/>
            <person name="Hatfull G.F."/>
        </authorList>
    </citation>
    <scope>NUCLEOTIDE SEQUENCE [LARGE SCALE GENOMIC DNA]</scope>
</reference>
<evidence type="ECO:0000313" key="1">
    <source>
        <dbReference type="EMBL" id="AWN05127.1"/>
    </source>
</evidence>
<name>A0A2U8UN38_9CAUD</name>
<organism evidence="1 2">
    <name type="scientific">Streptomyces phage FlowerPower</name>
    <dbReference type="NCBI Taxonomy" id="2182408"/>
    <lineage>
        <taxon>Viruses</taxon>
        <taxon>Duplodnaviria</taxon>
        <taxon>Heunggongvirae</taxon>
        <taxon>Uroviricota</taxon>
        <taxon>Caudoviricetes</taxon>
        <taxon>Beephvirinae</taxon>
        <taxon>Flowerpowervirus</taxon>
        <taxon>Flowerpowervirus flowerpower</taxon>
    </lineage>
</organism>